<organism evidence="13 14">
    <name type="scientific">gamma proteobacterium HTCC2207</name>
    <dbReference type="NCBI Taxonomy" id="314287"/>
    <lineage>
        <taxon>Bacteria</taxon>
        <taxon>Pseudomonadati</taxon>
        <taxon>Pseudomonadota</taxon>
        <taxon>Gammaproteobacteria</taxon>
        <taxon>Cellvibrionales</taxon>
        <taxon>Porticoccaceae</taxon>
        <taxon>SAR92 clade</taxon>
    </lineage>
</organism>
<evidence type="ECO:0000259" key="12">
    <source>
        <dbReference type="Pfam" id="PF13609"/>
    </source>
</evidence>
<evidence type="ECO:0000256" key="10">
    <source>
        <dbReference type="ARBA" id="ARBA00023237"/>
    </source>
</evidence>
<dbReference type="GO" id="GO:0034220">
    <property type="term" value="P:monoatomic ion transmembrane transport"/>
    <property type="evidence" value="ECO:0007669"/>
    <property type="project" value="InterPro"/>
</dbReference>
<accession>Q1YUJ9</accession>
<evidence type="ECO:0000313" key="14">
    <source>
        <dbReference type="Proteomes" id="UP000005555"/>
    </source>
</evidence>
<dbReference type="InterPro" id="IPR001702">
    <property type="entry name" value="Porin_Gram-ve"/>
</dbReference>
<comment type="subunit">
    <text evidence="2">Homotrimer.</text>
</comment>
<dbReference type="InterPro" id="IPR023614">
    <property type="entry name" value="Porin_dom_sf"/>
</dbReference>
<keyword evidence="9" id="KW-0472">Membrane</keyword>
<dbReference type="HOGENOM" id="CLU_038238_3_1_6"/>
<dbReference type="Gene3D" id="2.40.160.10">
    <property type="entry name" value="Porin"/>
    <property type="match status" value="1"/>
</dbReference>
<keyword evidence="14" id="KW-1185">Reference proteome</keyword>
<evidence type="ECO:0000256" key="11">
    <source>
        <dbReference type="SAM" id="SignalP"/>
    </source>
</evidence>
<evidence type="ECO:0000256" key="6">
    <source>
        <dbReference type="ARBA" id="ARBA00022729"/>
    </source>
</evidence>
<evidence type="ECO:0000256" key="5">
    <source>
        <dbReference type="ARBA" id="ARBA00022692"/>
    </source>
</evidence>
<dbReference type="STRING" id="314287.GB2207_09621"/>
<comment type="subcellular location">
    <subcellularLocation>
        <location evidence="1">Cell outer membrane</location>
        <topology evidence="1">Multi-pass membrane protein</topology>
    </subcellularLocation>
</comment>
<reference evidence="13 14" key="1">
    <citation type="submission" date="2006-03" db="EMBL/GenBank/DDBJ databases">
        <authorList>
            <person name="Giovannoni S.J."/>
            <person name="Cho J.-C."/>
            <person name="Ferriera S."/>
            <person name="Johnson J."/>
            <person name="Kravitz S."/>
            <person name="Halpern A."/>
            <person name="Remington K."/>
            <person name="Beeson K."/>
            <person name="Tran B."/>
            <person name="Rogers Y.-H."/>
            <person name="Friedman R."/>
            <person name="Venter J.C."/>
        </authorList>
    </citation>
    <scope>NUCLEOTIDE SEQUENCE [LARGE SCALE GENOMIC DNA]</scope>
    <source>
        <strain evidence="13 14">HTCC2207</strain>
    </source>
</reference>
<evidence type="ECO:0000256" key="1">
    <source>
        <dbReference type="ARBA" id="ARBA00004571"/>
    </source>
</evidence>
<feature type="chain" id="PRO_5004197807" evidence="11">
    <location>
        <begin position="23"/>
        <end position="323"/>
    </location>
</feature>
<keyword evidence="7" id="KW-0406">Ion transport</keyword>
<feature type="signal peptide" evidence="11">
    <location>
        <begin position="1"/>
        <end position="22"/>
    </location>
</feature>
<evidence type="ECO:0000256" key="9">
    <source>
        <dbReference type="ARBA" id="ARBA00023136"/>
    </source>
</evidence>
<keyword evidence="4" id="KW-1134">Transmembrane beta strand</keyword>
<evidence type="ECO:0000256" key="3">
    <source>
        <dbReference type="ARBA" id="ARBA00022448"/>
    </source>
</evidence>
<comment type="caution">
    <text evidence="13">The sequence shown here is derived from an EMBL/GenBank/DDBJ whole genome shotgun (WGS) entry which is preliminary data.</text>
</comment>
<dbReference type="AlphaFoldDB" id="Q1YUJ9"/>
<dbReference type="InterPro" id="IPR033900">
    <property type="entry name" value="Gram_neg_porin_domain"/>
</dbReference>
<name>Q1YUJ9_9GAMM</name>
<dbReference type="OrthoDB" id="8957883at2"/>
<dbReference type="EMBL" id="AAPI01000001">
    <property type="protein sequence ID" value="EAS48059.1"/>
    <property type="molecule type" value="Genomic_DNA"/>
</dbReference>
<dbReference type="CDD" id="cd00342">
    <property type="entry name" value="gram_neg_porins"/>
    <property type="match status" value="1"/>
</dbReference>
<evidence type="ECO:0000256" key="4">
    <source>
        <dbReference type="ARBA" id="ARBA00022452"/>
    </source>
</evidence>
<evidence type="ECO:0000256" key="2">
    <source>
        <dbReference type="ARBA" id="ARBA00011233"/>
    </source>
</evidence>
<dbReference type="PANTHER" id="PTHR34501">
    <property type="entry name" value="PROTEIN YDDL-RELATED"/>
    <property type="match status" value="1"/>
</dbReference>
<dbReference type="PRINTS" id="PR00182">
    <property type="entry name" value="ECOLNEIPORIN"/>
</dbReference>
<evidence type="ECO:0000256" key="7">
    <source>
        <dbReference type="ARBA" id="ARBA00023065"/>
    </source>
</evidence>
<keyword evidence="5" id="KW-0812">Transmembrane</keyword>
<dbReference type="PANTHER" id="PTHR34501:SF9">
    <property type="entry name" value="MAJOR OUTER MEMBRANE PROTEIN P.IA"/>
    <property type="match status" value="1"/>
</dbReference>
<dbReference type="GO" id="GO:0009279">
    <property type="term" value="C:cell outer membrane"/>
    <property type="evidence" value="ECO:0007669"/>
    <property type="project" value="UniProtKB-SubCell"/>
</dbReference>
<dbReference type="Proteomes" id="UP000005555">
    <property type="component" value="Unassembled WGS sequence"/>
</dbReference>
<dbReference type="InterPro" id="IPR050298">
    <property type="entry name" value="Gram-neg_bact_OMP"/>
</dbReference>
<dbReference type="GO" id="GO:0015288">
    <property type="term" value="F:porin activity"/>
    <property type="evidence" value="ECO:0007669"/>
    <property type="project" value="UniProtKB-KW"/>
</dbReference>
<keyword evidence="8" id="KW-0626">Porin</keyword>
<keyword evidence="10" id="KW-0998">Cell outer membrane</keyword>
<dbReference type="GO" id="GO:0046930">
    <property type="term" value="C:pore complex"/>
    <property type="evidence" value="ECO:0007669"/>
    <property type="project" value="UniProtKB-KW"/>
</dbReference>
<gene>
    <name evidence="13" type="ORF">GB2207_09621</name>
</gene>
<sequence>MNKVLLSAAVASTLSLASYGFADGPIDSTIYGKVNISVVNTDNGSTDQWKLNSNASRLGVKGKTEIADGLYAVYKAEFEIAVDDGDAKNGQTFTQRNIMAGIRGGFGTVWAGKHDTPTKLAQNKIDLFNDLEGDIKHTFEGENRVSNIIAYTSPNINGFATTVAMIPGEGADVDGDGNDDTGLTDGISYSVSYSKDNLYVAVAGDQDVDSQDLLRIVAQYKLDALKLGVMYQQNEDNLGTKDESGYFVSAAYKLNKKTTLKAQYGSIEDDADGDKEDSLSLGADYKLAKGTKLYVFYTDNTDSSVGEADSEATAYGLGMEHKF</sequence>
<keyword evidence="3" id="KW-0813">Transport</keyword>
<protein>
    <submittedName>
        <fullName evidence="13">Outer membrane porin, putative</fullName>
    </submittedName>
</protein>
<keyword evidence="6 11" id="KW-0732">Signal</keyword>
<proteinExistence type="predicted"/>
<dbReference type="SUPFAM" id="SSF56935">
    <property type="entry name" value="Porins"/>
    <property type="match status" value="1"/>
</dbReference>
<dbReference type="Pfam" id="PF13609">
    <property type="entry name" value="Porin_4"/>
    <property type="match status" value="1"/>
</dbReference>
<evidence type="ECO:0000313" key="13">
    <source>
        <dbReference type="EMBL" id="EAS48059.1"/>
    </source>
</evidence>
<feature type="domain" description="Porin" evidence="12">
    <location>
        <begin position="12"/>
        <end position="301"/>
    </location>
</feature>
<evidence type="ECO:0000256" key="8">
    <source>
        <dbReference type="ARBA" id="ARBA00023114"/>
    </source>
</evidence>
<dbReference type="eggNOG" id="COG3203">
    <property type="taxonomic scope" value="Bacteria"/>
</dbReference>